<reference evidence="1" key="1">
    <citation type="submission" date="2014-09" db="EMBL/GenBank/DDBJ databases">
        <authorList>
            <person name="Magalhaes I.L.F."/>
            <person name="Oliveira U."/>
            <person name="Santos F.R."/>
            <person name="Vidigal T.H.D.A."/>
            <person name="Brescovit A.D."/>
            <person name="Santos A.J."/>
        </authorList>
    </citation>
    <scope>NUCLEOTIDE SEQUENCE</scope>
    <source>
        <tissue evidence="1">Shoot tissue taken approximately 20 cm above the soil surface</tissue>
    </source>
</reference>
<protein>
    <submittedName>
        <fullName evidence="1">Uncharacterized protein</fullName>
    </submittedName>
</protein>
<evidence type="ECO:0000313" key="1">
    <source>
        <dbReference type="EMBL" id="JAD54991.1"/>
    </source>
</evidence>
<reference evidence="1" key="2">
    <citation type="journal article" date="2015" name="Data Brief">
        <title>Shoot transcriptome of the giant reed, Arundo donax.</title>
        <authorList>
            <person name="Barrero R.A."/>
            <person name="Guerrero F.D."/>
            <person name="Moolhuijzen P."/>
            <person name="Goolsby J.A."/>
            <person name="Tidwell J."/>
            <person name="Bellgard S.E."/>
            <person name="Bellgard M.I."/>
        </authorList>
    </citation>
    <scope>NUCLEOTIDE SEQUENCE</scope>
    <source>
        <tissue evidence="1">Shoot tissue taken approximately 20 cm above the soil surface</tissue>
    </source>
</reference>
<name>A0A0A9AV41_ARUDO</name>
<dbReference type="AlphaFoldDB" id="A0A0A9AV41"/>
<sequence>MLNDHNTTRAAPLHFNLPHEKHVKVVLLLAINLLKC</sequence>
<dbReference type="EMBL" id="GBRH01242904">
    <property type="protein sequence ID" value="JAD54991.1"/>
    <property type="molecule type" value="Transcribed_RNA"/>
</dbReference>
<proteinExistence type="predicted"/>
<organism evidence="1">
    <name type="scientific">Arundo donax</name>
    <name type="common">Giant reed</name>
    <name type="synonym">Donax arundinaceus</name>
    <dbReference type="NCBI Taxonomy" id="35708"/>
    <lineage>
        <taxon>Eukaryota</taxon>
        <taxon>Viridiplantae</taxon>
        <taxon>Streptophyta</taxon>
        <taxon>Embryophyta</taxon>
        <taxon>Tracheophyta</taxon>
        <taxon>Spermatophyta</taxon>
        <taxon>Magnoliopsida</taxon>
        <taxon>Liliopsida</taxon>
        <taxon>Poales</taxon>
        <taxon>Poaceae</taxon>
        <taxon>PACMAD clade</taxon>
        <taxon>Arundinoideae</taxon>
        <taxon>Arundineae</taxon>
        <taxon>Arundo</taxon>
    </lineage>
</organism>
<accession>A0A0A9AV41</accession>